<comment type="caution">
    <text evidence="3">The sequence shown here is derived from an EMBL/GenBank/DDBJ whole genome shotgun (WGS) entry which is preliminary data.</text>
</comment>
<comment type="similarity">
    <text evidence="1">Belongs to the metallo-dependent hydrolases superfamily.</text>
</comment>
<dbReference type="InterPro" id="IPR032466">
    <property type="entry name" value="Metal_Hydrolase"/>
</dbReference>
<dbReference type="PANTHER" id="PTHR43569:SF2">
    <property type="entry name" value="AMIDOHYDROLASE-RELATED DOMAIN-CONTAINING PROTEIN"/>
    <property type="match status" value="1"/>
</dbReference>
<sequence length="276" mass="31160">MRVDAHQHFWQLARGDYGWLTPELTELYRDFLPENLVPLLVQNGIDGTVLVQAAPTKAETAYLLSLAEKHDFIKGVVGWVDFEGPDVESEIAQLAEQPKVVGLRPMIQDIPDPDWMLKPELERAFKAMIATDLTLDALTLPQHLANLLQLLQRHPEMPVVIDHASKPRIRSEEFDPWARQMAELAANTNAYCKLSGLVTEANEGWSLDDLKPYVDHLLDCFGAERLIWGSDWPVCLLAGDYRQWLMAAEQLLESVSDTSGIFGRNALRAYNIPISF</sequence>
<proteinExistence type="inferred from homology"/>
<dbReference type="eggNOG" id="COG3618">
    <property type="taxonomic scope" value="Bacteria"/>
</dbReference>
<dbReference type="PATRIC" id="fig|1121939.11.peg.2163"/>
<name>S2KQH0_LITA3</name>
<evidence type="ECO:0000313" key="4">
    <source>
        <dbReference type="Proteomes" id="UP000014463"/>
    </source>
</evidence>
<gene>
    <name evidence="3" type="ORF">L861_10330</name>
</gene>
<dbReference type="Proteomes" id="UP000014463">
    <property type="component" value="Unassembled WGS sequence"/>
</dbReference>
<dbReference type="Pfam" id="PF04909">
    <property type="entry name" value="Amidohydro_2"/>
    <property type="match status" value="1"/>
</dbReference>
<dbReference type="RefSeq" id="WP_016416669.1">
    <property type="nucleotide sequence ID" value="NZ_AUAB01000002.1"/>
</dbReference>
<organism evidence="3 4">
    <name type="scientific">Litchfieldella anticariensis (strain DSM 16096 / CECT 5854 / CIP 108499 / LMG 22089 / FP35)</name>
    <name type="common">Halomonas anticariensis</name>
    <dbReference type="NCBI Taxonomy" id="1121939"/>
    <lineage>
        <taxon>Bacteria</taxon>
        <taxon>Pseudomonadati</taxon>
        <taxon>Pseudomonadota</taxon>
        <taxon>Gammaproteobacteria</taxon>
        <taxon>Oceanospirillales</taxon>
        <taxon>Halomonadaceae</taxon>
        <taxon>Litchfieldella</taxon>
    </lineage>
</organism>
<accession>S2KQH0</accession>
<evidence type="ECO:0000313" key="3">
    <source>
        <dbReference type="EMBL" id="EPC02733.1"/>
    </source>
</evidence>
<dbReference type="SUPFAM" id="SSF51556">
    <property type="entry name" value="Metallo-dependent hydrolases"/>
    <property type="match status" value="1"/>
</dbReference>
<dbReference type="Gene3D" id="3.20.20.140">
    <property type="entry name" value="Metal-dependent hydrolases"/>
    <property type="match status" value="1"/>
</dbReference>
<evidence type="ECO:0000256" key="1">
    <source>
        <dbReference type="ARBA" id="ARBA00038310"/>
    </source>
</evidence>
<dbReference type="OrthoDB" id="9787654at2"/>
<keyword evidence="4" id="KW-1185">Reference proteome</keyword>
<dbReference type="InterPro" id="IPR006680">
    <property type="entry name" value="Amidohydro-rel"/>
</dbReference>
<dbReference type="PANTHER" id="PTHR43569">
    <property type="entry name" value="AMIDOHYDROLASE"/>
    <property type="match status" value="1"/>
</dbReference>
<dbReference type="AlphaFoldDB" id="S2KQH0"/>
<protein>
    <recommendedName>
        <fullName evidence="2">Amidohydrolase-related domain-containing protein</fullName>
    </recommendedName>
</protein>
<dbReference type="InterPro" id="IPR052350">
    <property type="entry name" value="Metallo-dep_Lactonases"/>
</dbReference>
<dbReference type="GO" id="GO:0016787">
    <property type="term" value="F:hydrolase activity"/>
    <property type="evidence" value="ECO:0007669"/>
    <property type="project" value="InterPro"/>
</dbReference>
<dbReference type="STRING" id="1121939.L861_10330"/>
<dbReference type="EMBL" id="ASTJ01000024">
    <property type="protein sequence ID" value="EPC02733.1"/>
    <property type="molecule type" value="Genomic_DNA"/>
</dbReference>
<reference evidence="3 4" key="1">
    <citation type="journal article" date="2013" name="Genome Announc.">
        <title>Draft genome sequence of the moderately halophilic gammaproteobacterium Halomonas anticariensis FP35.</title>
        <authorList>
            <person name="Tahrioui A."/>
            <person name="Quesada E."/>
            <person name="Llamas I."/>
        </authorList>
    </citation>
    <scope>NUCLEOTIDE SEQUENCE [LARGE SCALE GENOMIC DNA]</scope>
    <source>
        <strain evidence="4">DSM 16096 / CECT 5854 / LMG 22089 / FP35</strain>
    </source>
</reference>
<evidence type="ECO:0000259" key="2">
    <source>
        <dbReference type="Pfam" id="PF04909"/>
    </source>
</evidence>
<feature type="domain" description="Amidohydrolase-related" evidence="2">
    <location>
        <begin position="3"/>
        <end position="271"/>
    </location>
</feature>